<dbReference type="Proteomes" id="UP000076798">
    <property type="component" value="Unassembled WGS sequence"/>
</dbReference>
<name>A0A166BZF0_9AGAM</name>
<protein>
    <submittedName>
        <fullName evidence="1">Uncharacterized protein</fullName>
    </submittedName>
</protein>
<accession>A0A166BZF0</accession>
<reference evidence="1 2" key="1">
    <citation type="journal article" date="2016" name="Mol. Biol. Evol.">
        <title>Comparative Genomics of Early-Diverging Mushroom-Forming Fungi Provides Insights into the Origins of Lignocellulose Decay Capabilities.</title>
        <authorList>
            <person name="Nagy L.G."/>
            <person name="Riley R."/>
            <person name="Tritt A."/>
            <person name="Adam C."/>
            <person name="Daum C."/>
            <person name="Floudas D."/>
            <person name="Sun H."/>
            <person name="Yadav J.S."/>
            <person name="Pangilinan J."/>
            <person name="Larsson K.H."/>
            <person name="Matsuura K."/>
            <person name="Barry K."/>
            <person name="Labutti K."/>
            <person name="Kuo R."/>
            <person name="Ohm R.A."/>
            <person name="Bhattacharya S.S."/>
            <person name="Shirouzu T."/>
            <person name="Yoshinaga Y."/>
            <person name="Martin F.M."/>
            <person name="Grigoriev I.V."/>
            <person name="Hibbett D.S."/>
        </authorList>
    </citation>
    <scope>NUCLEOTIDE SEQUENCE [LARGE SCALE GENOMIC DNA]</scope>
    <source>
        <strain evidence="1 2">HHB10207 ss-3</strain>
    </source>
</reference>
<organism evidence="1 2">
    <name type="scientific">Sistotremastrum suecicum HHB10207 ss-3</name>
    <dbReference type="NCBI Taxonomy" id="1314776"/>
    <lineage>
        <taxon>Eukaryota</taxon>
        <taxon>Fungi</taxon>
        <taxon>Dikarya</taxon>
        <taxon>Basidiomycota</taxon>
        <taxon>Agaricomycotina</taxon>
        <taxon>Agaricomycetes</taxon>
        <taxon>Sistotremastrales</taxon>
        <taxon>Sistotremastraceae</taxon>
        <taxon>Sistotremastrum</taxon>
    </lineage>
</organism>
<gene>
    <name evidence="1" type="ORF">SISSUDRAFT_1034500</name>
</gene>
<evidence type="ECO:0000313" key="2">
    <source>
        <dbReference type="Proteomes" id="UP000076798"/>
    </source>
</evidence>
<keyword evidence="2" id="KW-1185">Reference proteome</keyword>
<sequence length="154" mass="17581">MYLSIDFLSSLCAAALSHSGRRRQGQILWYFRRTSHLTLSHGVMNDTQYPLILMNASHRVLSDLACQWALALRRIDSHFLFLSASASGEDVMSHWMISDNGFHLMLWQWIRIPIFTAYSKESLVVLTRSASGCLNVRFKFESWISRKVGGIGGR</sequence>
<proteinExistence type="predicted"/>
<dbReference type="EMBL" id="KV428096">
    <property type="protein sequence ID" value="KZT36908.1"/>
    <property type="molecule type" value="Genomic_DNA"/>
</dbReference>
<evidence type="ECO:0000313" key="1">
    <source>
        <dbReference type="EMBL" id="KZT36908.1"/>
    </source>
</evidence>
<dbReference type="AlphaFoldDB" id="A0A166BZF0"/>